<evidence type="ECO:0000313" key="5">
    <source>
        <dbReference type="Proteomes" id="UP000604046"/>
    </source>
</evidence>
<keyword evidence="1" id="KW-0175">Coiled coil</keyword>
<comment type="caution">
    <text evidence="4">The sequence shown here is derived from an EMBL/GenBank/DDBJ whole genome shotgun (WGS) entry which is preliminary data.</text>
</comment>
<dbReference type="InterPro" id="IPR036737">
    <property type="entry name" value="OmpA-like_sf"/>
</dbReference>
<dbReference type="InterPro" id="IPR006665">
    <property type="entry name" value="OmpA-like"/>
</dbReference>
<dbReference type="Proteomes" id="UP000604046">
    <property type="component" value="Unassembled WGS sequence"/>
</dbReference>
<dbReference type="InterPro" id="IPR050330">
    <property type="entry name" value="Bact_OuterMem_StrucFunc"/>
</dbReference>
<dbReference type="SUPFAM" id="SSF56954">
    <property type="entry name" value="Outer membrane efflux proteins (OEP)"/>
    <property type="match status" value="1"/>
</dbReference>
<proteinExistence type="predicted"/>
<reference evidence="4" key="1">
    <citation type="submission" date="2021-02" db="EMBL/GenBank/DDBJ databases">
        <authorList>
            <person name="Dougan E. K."/>
            <person name="Rhodes N."/>
            <person name="Thang M."/>
            <person name="Chan C."/>
        </authorList>
    </citation>
    <scope>NUCLEOTIDE SEQUENCE</scope>
</reference>
<dbReference type="Gene3D" id="3.30.1330.60">
    <property type="entry name" value="OmpA-like domain"/>
    <property type="match status" value="1"/>
</dbReference>
<dbReference type="AlphaFoldDB" id="A0A812S130"/>
<dbReference type="SUPFAM" id="SSF103088">
    <property type="entry name" value="OmpA-like"/>
    <property type="match status" value="1"/>
</dbReference>
<gene>
    <name evidence="4" type="primary">dhcA</name>
    <name evidence="4" type="ORF">SNAT2548_LOCUS25792</name>
</gene>
<feature type="signal peptide" evidence="2">
    <location>
        <begin position="1"/>
        <end position="30"/>
    </location>
</feature>
<keyword evidence="5" id="KW-1185">Reference proteome</keyword>
<accession>A0A812S130</accession>
<feature type="domain" description="OmpA-like" evidence="3">
    <location>
        <begin position="408"/>
        <end position="513"/>
    </location>
</feature>
<keyword evidence="2" id="KW-0732">Signal</keyword>
<dbReference type="PANTHER" id="PTHR30329:SF21">
    <property type="entry name" value="LIPOPROTEIN YIAD-RELATED"/>
    <property type="match status" value="1"/>
</dbReference>
<organism evidence="4 5">
    <name type="scientific">Symbiodinium natans</name>
    <dbReference type="NCBI Taxonomy" id="878477"/>
    <lineage>
        <taxon>Eukaryota</taxon>
        <taxon>Sar</taxon>
        <taxon>Alveolata</taxon>
        <taxon>Dinophyceae</taxon>
        <taxon>Suessiales</taxon>
        <taxon>Symbiodiniaceae</taxon>
        <taxon>Symbiodinium</taxon>
    </lineage>
</organism>
<feature type="chain" id="PRO_5032389100" evidence="2">
    <location>
        <begin position="31"/>
        <end position="513"/>
    </location>
</feature>
<evidence type="ECO:0000259" key="3">
    <source>
        <dbReference type="PROSITE" id="PS51123"/>
    </source>
</evidence>
<name>A0A812S130_9DINO</name>
<evidence type="ECO:0000313" key="4">
    <source>
        <dbReference type="EMBL" id="CAE7462978.1"/>
    </source>
</evidence>
<dbReference type="OrthoDB" id="10459904at2759"/>
<dbReference type="Gene3D" id="1.20.920.20">
    <property type="match status" value="1"/>
</dbReference>
<evidence type="ECO:0000256" key="1">
    <source>
        <dbReference type="SAM" id="Coils"/>
    </source>
</evidence>
<dbReference type="EMBL" id="CAJNDS010002409">
    <property type="protein sequence ID" value="CAE7462978.1"/>
    <property type="molecule type" value="Genomic_DNA"/>
</dbReference>
<feature type="coiled-coil region" evidence="1">
    <location>
        <begin position="186"/>
        <end position="258"/>
    </location>
</feature>
<dbReference type="PANTHER" id="PTHR30329">
    <property type="entry name" value="STATOR ELEMENT OF FLAGELLAR MOTOR COMPLEX"/>
    <property type="match status" value="1"/>
</dbReference>
<dbReference type="PROSITE" id="PS51123">
    <property type="entry name" value="OMPA_2"/>
    <property type="match status" value="1"/>
</dbReference>
<dbReference type="Pfam" id="PF00691">
    <property type="entry name" value="OmpA"/>
    <property type="match status" value="1"/>
</dbReference>
<protein>
    <submittedName>
        <fullName evidence="4">DhcA protein</fullName>
    </submittedName>
</protein>
<evidence type="ECO:0000256" key="2">
    <source>
        <dbReference type="SAM" id="SignalP"/>
    </source>
</evidence>
<sequence length="513" mass="54717">MRAPPSAAAGLCRILLQALASLAEARLRAAEEVGGLSKKQLAEIRQLLRSPPDPVKRTLAAAWLLLHCHRFKGKPASAVHFDETADWPRCQRMLVDEGFIASVLNYDTKQLDEAPSVAAHVAAAYLGLPTGATALAQGVPTKPTLRRSATVPVKAPLELAAVARASAPCETLLRWVQELVSEHVARVKLQEALRVAEAAAAAAEAAEAAAEADVAEAEANLTRLRDALAAEEAALATLMAEKATAEKAVRDLRKLESLGTVSPPKAAPKASVAPRPAKKAVEIELEVSGTLAVVEQKLAQCGVPFPETSSEVLAGDPKQALMLPQIAQVLKEHRGKLKLLLEGHQMSGEEPGLDLDRSLAVYQWLVEVAGSAPGLLRLKGCGTSAGLGAVVVPLPIREMVVRSGPLPAEMEMMSYPSGLYFAEGSLELLQEAKPLLAVFGKNLVEDEYSVRIEGHVDKQENADIAGQRAAKVRDLLAELGVPRSKMKPQSCKAFHPLSRTQLAVNRRVEIHLL</sequence>